<keyword evidence="1" id="KW-0175">Coiled coil</keyword>
<dbReference type="VEuPathDB" id="TriTrypDB:BSAL_69460"/>
<name>A0A0S4IVM3_BODSA</name>
<evidence type="ECO:0000313" key="4">
    <source>
        <dbReference type="Proteomes" id="UP000051952"/>
    </source>
</evidence>
<protein>
    <submittedName>
        <fullName evidence="3">Uncharacterized protein</fullName>
    </submittedName>
</protein>
<feature type="region of interest" description="Disordered" evidence="2">
    <location>
        <begin position="1"/>
        <end position="23"/>
    </location>
</feature>
<dbReference type="Gene3D" id="1.10.287.1490">
    <property type="match status" value="1"/>
</dbReference>
<feature type="coiled-coil region" evidence="1">
    <location>
        <begin position="589"/>
        <end position="669"/>
    </location>
</feature>
<keyword evidence="4" id="KW-1185">Reference proteome</keyword>
<evidence type="ECO:0000256" key="2">
    <source>
        <dbReference type="SAM" id="MobiDB-lite"/>
    </source>
</evidence>
<dbReference type="Proteomes" id="UP000051952">
    <property type="component" value="Unassembled WGS sequence"/>
</dbReference>
<sequence length="873" mass="97465">MSRSLSTQTAVNTVTSAGVQTKPTSRLSYVLPSSGGVAEGLLLQPRTDTESVLALVGEDIVVDYADDDSNAPEYRTQRLGSDQRSSEEEGDVGDHTTEATELVSFGHGRVVSLPKRRQSRNDSISSASPIARRMSPSPERSSVVTDASPRVVVVPSNVDADEAARRIIRLEQDLDQLRVASTLREKELNSIVENCRTAIRGELEREWNRKETAFLKTIEGLERTAQQLKDVLVKRDETIRDKAALLRQQDELIDEAKRQRDRHWMVVEGQLKSEVARLQRDKEKMRFDVEVASNHSSAFASAVTTVEARAATAERMWEDKRLRREVIAEDTARQFLEEHALSLLDAIRSASAQVQRLDDYHTIRSEERWERIHSMLEPALRYNGQEGLDALLAAAPRRPSTDPLVDQDLVTSIAEVTIHDLIHSRAVEWRELQAAQEQDAAARDQQVARLSASVDVHREQLVDLQAAYDERLNQMTQRCSTAEAVLATAAAKISSGASRRAKDKATGDVLDELVREHEVALGSVSAELRETRLELEDVKRRNMVEEALALRGKLTTVEADRTGLARTAATLQAQLRTLEATSREMSGGVVESQGRVQELTGELERVRHQLTTTEEKSRETIIQLRKRNDELETDANRCRLQLQSARDDQQLLQRRNDTLVQQNASLKEKFVADKTEEVVARVNRKLSQVDISHVPTASHQDVERLQQKVLMLRKENDALAHRLDSALAEASHAEEQRQHALQRTLGMMAMDDAAPKREQLLMAQKSELDTYAKQLAAKEEFLAHRALEIERRESHVGRHAAASAHGPLGIVSSIVQQQQTSSAEGSESGSARREAARKGAAVRLAPISLRPVASSTPSDRSDANPQKYVPHKK</sequence>
<feature type="coiled-coil region" evidence="1">
    <location>
        <begin position="702"/>
        <end position="743"/>
    </location>
</feature>
<accession>A0A0S4IVM3</accession>
<reference evidence="4" key="1">
    <citation type="submission" date="2015-09" db="EMBL/GenBank/DDBJ databases">
        <authorList>
            <consortium name="Pathogen Informatics"/>
        </authorList>
    </citation>
    <scope>NUCLEOTIDE SEQUENCE [LARGE SCALE GENOMIC DNA]</scope>
    <source>
        <strain evidence="4">Lake Konstanz</strain>
    </source>
</reference>
<feature type="region of interest" description="Disordered" evidence="2">
    <location>
        <begin position="66"/>
        <end position="145"/>
    </location>
</feature>
<feature type="compositionally biased region" description="Low complexity" evidence="2">
    <location>
        <begin position="816"/>
        <end position="829"/>
    </location>
</feature>
<proteinExistence type="predicted"/>
<feature type="region of interest" description="Disordered" evidence="2">
    <location>
        <begin position="816"/>
        <end position="873"/>
    </location>
</feature>
<evidence type="ECO:0000313" key="3">
    <source>
        <dbReference type="EMBL" id="CUG01131.1"/>
    </source>
</evidence>
<feature type="compositionally biased region" description="Basic and acidic residues" evidence="2">
    <location>
        <begin position="84"/>
        <end position="98"/>
    </location>
</feature>
<organism evidence="3 4">
    <name type="scientific">Bodo saltans</name>
    <name type="common">Flagellated protozoan</name>
    <dbReference type="NCBI Taxonomy" id="75058"/>
    <lineage>
        <taxon>Eukaryota</taxon>
        <taxon>Discoba</taxon>
        <taxon>Euglenozoa</taxon>
        <taxon>Kinetoplastea</taxon>
        <taxon>Metakinetoplastina</taxon>
        <taxon>Eubodonida</taxon>
        <taxon>Bodonidae</taxon>
        <taxon>Bodo</taxon>
    </lineage>
</organism>
<gene>
    <name evidence="3" type="ORF">BSAL_69460</name>
</gene>
<evidence type="ECO:0000256" key="1">
    <source>
        <dbReference type="SAM" id="Coils"/>
    </source>
</evidence>
<dbReference type="AlphaFoldDB" id="A0A0S4IVM3"/>
<dbReference type="EMBL" id="CYKH01000492">
    <property type="protein sequence ID" value="CUG01131.1"/>
    <property type="molecule type" value="Genomic_DNA"/>
</dbReference>